<organism evidence="1 2">
    <name type="scientific">Streptomyces himalayensis subsp. aureolus</name>
    <dbReference type="NCBI Taxonomy" id="2758039"/>
    <lineage>
        <taxon>Bacteria</taxon>
        <taxon>Bacillati</taxon>
        <taxon>Actinomycetota</taxon>
        <taxon>Actinomycetes</taxon>
        <taxon>Kitasatosporales</taxon>
        <taxon>Streptomycetaceae</taxon>
        <taxon>Streptomyces</taxon>
        <taxon>Streptomyces himalayensis</taxon>
    </lineage>
</organism>
<comment type="caution">
    <text evidence="1">The sequence shown here is derived from an EMBL/GenBank/DDBJ whole genome shotgun (WGS) entry which is preliminary data.</text>
</comment>
<dbReference type="EMBL" id="JACEQY010000025">
    <property type="protein sequence ID" value="MBA4864021.1"/>
    <property type="molecule type" value="Genomic_DNA"/>
</dbReference>
<dbReference type="Proteomes" id="UP000586976">
    <property type="component" value="Unassembled WGS sequence"/>
</dbReference>
<proteinExistence type="predicted"/>
<gene>
    <name evidence="1" type="ORF">H1V43_22210</name>
</gene>
<protein>
    <submittedName>
        <fullName evidence="1">Uncharacterized protein</fullName>
    </submittedName>
</protein>
<dbReference type="RefSeq" id="WP_181865696.1">
    <property type="nucleotide sequence ID" value="NZ_JACEQY010000025.1"/>
</dbReference>
<evidence type="ECO:0000313" key="2">
    <source>
        <dbReference type="Proteomes" id="UP000586976"/>
    </source>
</evidence>
<name>A0A7W2D3F0_9ACTN</name>
<accession>A0A7W2D3F0</accession>
<evidence type="ECO:0000313" key="1">
    <source>
        <dbReference type="EMBL" id="MBA4864021.1"/>
    </source>
</evidence>
<sequence length="64" mass="6373">MKVRIKLPRGALSPCPGVAECLLGLPGVELGTLHPKLGDQALPDLVEGAGPCDVTTGVCSAGHG</sequence>
<keyword evidence="2" id="KW-1185">Reference proteome</keyword>
<reference evidence="1 2" key="1">
    <citation type="submission" date="2020-07" db="EMBL/GenBank/DDBJ databases">
        <title>Streptomyces isolated from Indian soil.</title>
        <authorList>
            <person name="Mandal S."/>
            <person name="Maiti P.K."/>
        </authorList>
    </citation>
    <scope>NUCLEOTIDE SEQUENCE [LARGE SCALE GENOMIC DNA]</scope>
    <source>
        <strain evidence="1 2">PSKA54</strain>
    </source>
</reference>
<dbReference type="AlphaFoldDB" id="A0A7W2D3F0"/>